<accession>T1BIT9</accession>
<evidence type="ECO:0000313" key="3">
    <source>
        <dbReference type="EMBL" id="EQD53039.1"/>
    </source>
</evidence>
<proteinExistence type="inferred from homology"/>
<dbReference type="GO" id="GO:0050568">
    <property type="term" value="F:protein-glutamine glutaminase activity"/>
    <property type="evidence" value="ECO:0007669"/>
    <property type="project" value="InterPro"/>
</dbReference>
<reference evidence="3" key="1">
    <citation type="submission" date="2013-08" db="EMBL/GenBank/DDBJ databases">
        <authorList>
            <person name="Mendez C."/>
            <person name="Richter M."/>
            <person name="Ferrer M."/>
            <person name="Sanchez J."/>
        </authorList>
    </citation>
    <scope>NUCLEOTIDE SEQUENCE</scope>
</reference>
<dbReference type="Gene3D" id="3.30.1330.200">
    <property type="match status" value="1"/>
</dbReference>
<reference evidence="3" key="2">
    <citation type="journal article" date="2014" name="ISME J.">
        <title>Microbial stratification in low pH oxic and suboxic macroscopic growths along an acid mine drainage.</title>
        <authorList>
            <person name="Mendez-Garcia C."/>
            <person name="Mesa V."/>
            <person name="Sprenger R.R."/>
            <person name="Richter M."/>
            <person name="Diez M.S."/>
            <person name="Solano J."/>
            <person name="Bargiela R."/>
            <person name="Golyshina O.V."/>
            <person name="Manteca A."/>
            <person name="Ramos J.L."/>
            <person name="Gallego J.R."/>
            <person name="Llorente I."/>
            <person name="Martins Dos Santos V.A."/>
            <person name="Jensen O.N."/>
            <person name="Pelaez A.I."/>
            <person name="Sanchez J."/>
            <person name="Ferrer M."/>
        </authorList>
    </citation>
    <scope>NUCLEOTIDE SEQUENCE</scope>
</reference>
<organism evidence="3">
    <name type="scientific">mine drainage metagenome</name>
    <dbReference type="NCBI Taxonomy" id="410659"/>
    <lineage>
        <taxon>unclassified sequences</taxon>
        <taxon>metagenomes</taxon>
        <taxon>ecological metagenomes</taxon>
    </lineage>
</organism>
<comment type="caution">
    <text evidence="3">The sequence shown here is derived from an EMBL/GenBank/DDBJ whole genome shotgun (WGS) entry which is preliminary data.</text>
</comment>
<dbReference type="PANTHER" id="PTHR35147:SF2">
    <property type="entry name" value="CHEMORECEPTOR GLUTAMINE DEAMIDASE CHED-RELATED"/>
    <property type="match status" value="1"/>
</dbReference>
<dbReference type="InterPro" id="IPR011324">
    <property type="entry name" value="Cytotoxic_necrot_fac-like_cat"/>
</dbReference>
<dbReference type="InterPro" id="IPR038592">
    <property type="entry name" value="CheD-like_sf"/>
</dbReference>
<keyword evidence="2" id="KW-0378">Hydrolase</keyword>
<name>T1BIT9_9ZZZZ</name>
<dbReference type="InterPro" id="IPR005659">
    <property type="entry name" value="Chemorcpt_Glu_NH3ase_CheD"/>
</dbReference>
<dbReference type="PANTHER" id="PTHR35147">
    <property type="entry name" value="CHEMORECEPTOR GLUTAMINE DEAMIDASE CHED-RELATED"/>
    <property type="match status" value="1"/>
</dbReference>
<feature type="non-terminal residue" evidence="3">
    <location>
        <position position="161"/>
    </location>
</feature>
<dbReference type="HAMAP" id="MF_01440">
    <property type="entry name" value="CheD"/>
    <property type="match status" value="1"/>
</dbReference>
<gene>
    <name evidence="3" type="ORF">B2A_06352</name>
</gene>
<dbReference type="SUPFAM" id="SSF64438">
    <property type="entry name" value="CNF1/YfiH-like putative cysteine hydrolases"/>
    <property type="match status" value="1"/>
</dbReference>
<sequence length="161" mass="17765">WAVKILPGEYYVTRYEEAVSTVLGSCVSACVRDPERGVGGMNHFMLPEDASLGPNDWLDPAVGLATRYGSYAMESLINDLLKLGAARERLEIKLFGGGKILSAMTDVGGRNIRFIHDYMALEGYRVAAEDLGGTSPRKVIYFPTSGRARLRKLRPVENRII</sequence>
<feature type="non-terminal residue" evidence="3">
    <location>
        <position position="1"/>
    </location>
</feature>
<dbReference type="CDD" id="cd16352">
    <property type="entry name" value="CheD"/>
    <property type="match status" value="1"/>
</dbReference>
<keyword evidence="1" id="KW-0145">Chemotaxis</keyword>
<dbReference type="EMBL" id="AUZZ01004485">
    <property type="protein sequence ID" value="EQD53039.1"/>
    <property type="molecule type" value="Genomic_DNA"/>
</dbReference>
<evidence type="ECO:0000256" key="1">
    <source>
        <dbReference type="ARBA" id="ARBA00022500"/>
    </source>
</evidence>
<dbReference type="AlphaFoldDB" id="T1BIT9"/>
<evidence type="ECO:0000256" key="2">
    <source>
        <dbReference type="ARBA" id="ARBA00022801"/>
    </source>
</evidence>
<dbReference type="Pfam" id="PF03975">
    <property type="entry name" value="CheD"/>
    <property type="match status" value="1"/>
</dbReference>
<dbReference type="GO" id="GO:0006935">
    <property type="term" value="P:chemotaxis"/>
    <property type="evidence" value="ECO:0007669"/>
    <property type="project" value="UniProtKB-KW"/>
</dbReference>
<protein>
    <submittedName>
        <fullName evidence="3">CheD, stimulates methylation of MCP protein</fullName>
    </submittedName>
</protein>